<organism evidence="2 3">
    <name type="scientific">Methanosarcina vacuolata Z-761</name>
    <dbReference type="NCBI Taxonomy" id="1434123"/>
    <lineage>
        <taxon>Archaea</taxon>
        <taxon>Methanobacteriati</taxon>
        <taxon>Methanobacteriota</taxon>
        <taxon>Stenosarchaea group</taxon>
        <taxon>Methanomicrobia</taxon>
        <taxon>Methanosarcinales</taxon>
        <taxon>Methanosarcinaceae</taxon>
        <taxon>Methanosarcina</taxon>
    </lineage>
</organism>
<dbReference type="GeneID" id="24809382"/>
<dbReference type="STRING" id="1434123.MSVAZ_0981"/>
<dbReference type="InterPro" id="IPR005236">
    <property type="entry name" value="Dihydropt_synth"/>
</dbReference>
<dbReference type="NCBIfam" id="TIGR00284">
    <property type="entry name" value="dihydropteroate synthase-like protein"/>
    <property type="match status" value="1"/>
</dbReference>
<evidence type="ECO:0000313" key="3">
    <source>
        <dbReference type="Proteomes" id="UP000033096"/>
    </source>
</evidence>
<dbReference type="GO" id="GO:0032259">
    <property type="term" value="P:methylation"/>
    <property type="evidence" value="ECO:0007669"/>
    <property type="project" value="UniProtKB-KW"/>
</dbReference>
<dbReference type="Pfam" id="PF00809">
    <property type="entry name" value="Pterin_bind"/>
    <property type="match status" value="1"/>
</dbReference>
<dbReference type="InterPro" id="IPR000489">
    <property type="entry name" value="Pterin-binding_dom"/>
</dbReference>
<proteinExistence type="predicted"/>
<dbReference type="GO" id="GO:0008168">
    <property type="term" value="F:methyltransferase activity"/>
    <property type="evidence" value="ECO:0007669"/>
    <property type="project" value="UniProtKB-KW"/>
</dbReference>
<dbReference type="GO" id="GO:0004156">
    <property type="term" value="F:dihydropteroate synthase activity"/>
    <property type="evidence" value="ECO:0007669"/>
    <property type="project" value="TreeGrafter"/>
</dbReference>
<dbReference type="PANTHER" id="PTHR20941:SF1">
    <property type="entry name" value="FOLIC ACID SYNTHESIS PROTEIN FOL1"/>
    <property type="match status" value="1"/>
</dbReference>
<dbReference type="KEGG" id="mvc:MSVAZ_0981"/>
<feature type="domain" description="Pterin-binding" evidence="1">
    <location>
        <begin position="132"/>
        <end position="367"/>
    </location>
</feature>
<evidence type="ECO:0000259" key="1">
    <source>
        <dbReference type="PROSITE" id="PS50972"/>
    </source>
</evidence>
<dbReference type="PATRIC" id="fig|1434123.4.peg.1146"/>
<name>A0A0E3Q3N6_9EURY</name>
<protein>
    <submittedName>
        <fullName evidence="2">Methyltetrahydrofolate:corrinoid/iron-sulfur protein methyltransferase</fullName>
    </submittedName>
</protein>
<dbReference type="RefSeq" id="WP_048118893.1">
    <property type="nucleotide sequence ID" value="NZ_CP009520.1"/>
</dbReference>
<keyword evidence="2" id="KW-0489">Methyltransferase</keyword>
<dbReference type="Pfam" id="PF14251">
    <property type="entry name" value="PterinBD-DUF4346"/>
    <property type="match status" value="1"/>
</dbReference>
<keyword evidence="3" id="KW-1185">Reference proteome</keyword>
<dbReference type="EMBL" id="CP009520">
    <property type="protein sequence ID" value="AKB43250.1"/>
    <property type="molecule type" value="Genomic_DNA"/>
</dbReference>
<dbReference type="HOGENOM" id="CLU_041129_0_0_2"/>
<dbReference type="InterPro" id="IPR045031">
    <property type="entry name" value="DHP_synth-like"/>
</dbReference>
<reference evidence="2 3" key="1">
    <citation type="submission" date="2014-07" db="EMBL/GenBank/DDBJ databases">
        <title>Methanogenic archaea and the global carbon cycle.</title>
        <authorList>
            <person name="Henriksen J.R."/>
            <person name="Luke J."/>
            <person name="Reinhart S."/>
            <person name="Benedict M.N."/>
            <person name="Youngblut N.D."/>
            <person name="Metcalf M.E."/>
            <person name="Whitaker R.J."/>
            <person name="Metcalf W.W."/>
        </authorList>
    </citation>
    <scope>NUCLEOTIDE SEQUENCE [LARGE SCALE GENOMIC DNA]</scope>
    <source>
        <strain evidence="2 3">Z-761</strain>
    </source>
</reference>
<dbReference type="InterPro" id="IPR025595">
    <property type="entry name" value="PterinBD-DUF4346"/>
</dbReference>
<sequence>MNILIATGRLAENTVRKAIGEKADILVADIDIAAFITPRKLINTFQEAGFSKVYDLILLPGLVAGDFSKASEELGCKIRLGPKHAYDLGFVLSFAGKIEFSEKVPACELLADVRKEMALELIKKNEAEASSPFTLRDVKLGGKARMKVMGEIVGALEMDAATLQTKIEAFIARGADIIDLGATLNTLPEQAKRAVSLAKTITETPVSIDTLDPELIREGVEAGVDLVLSLNSTNLETAGPVVARAGIAAVIIPDEDRSLESLIKNVEAARRLGIEKIIADPVLDPVGHNITESIVRFHEFHRIYPEVPVFFGAGNVTELMDVDTIGVNAILCGIGLEVGASILFTPEFSDKAQGSIMELKRASEMMLLSGIRESSPKDLGLDLLCIKEKRRRPDFPLPENAIQARLSKGWRVDPAGPIRIRTVPDRTSGNGGLIVAEHEKASVVGKNAREVMDTLLELELVSRLDHAAYLGRELEKAELSLQFNRSYAQDDAF</sequence>
<accession>A0A0E3Q3N6</accession>
<dbReference type="GO" id="GO:0046654">
    <property type="term" value="P:tetrahydrofolate biosynthetic process"/>
    <property type="evidence" value="ECO:0007669"/>
    <property type="project" value="TreeGrafter"/>
</dbReference>
<dbReference type="Proteomes" id="UP000033096">
    <property type="component" value="Chromosome"/>
</dbReference>
<gene>
    <name evidence="2" type="ORF">MSVAZ_0981</name>
</gene>
<dbReference type="InterPro" id="IPR011005">
    <property type="entry name" value="Dihydropteroate_synth-like_sf"/>
</dbReference>
<dbReference type="SUPFAM" id="SSF51717">
    <property type="entry name" value="Dihydropteroate synthetase-like"/>
    <property type="match status" value="1"/>
</dbReference>
<dbReference type="FunFam" id="3.20.20.20:FF:000021">
    <property type="entry name" value="Dihydropteroate synthase-related protein"/>
    <property type="match status" value="1"/>
</dbReference>
<keyword evidence="2" id="KW-0808">Transferase</keyword>
<evidence type="ECO:0000313" key="2">
    <source>
        <dbReference type="EMBL" id="AKB43250.1"/>
    </source>
</evidence>
<dbReference type="AlphaFoldDB" id="A0A0E3Q3N6"/>
<dbReference type="PROSITE" id="PS50972">
    <property type="entry name" value="PTERIN_BINDING"/>
    <property type="match status" value="1"/>
</dbReference>
<dbReference type="Gene3D" id="3.20.20.20">
    <property type="entry name" value="Dihydropteroate synthase-like"/>
    <property type="match status" value="1"/>
</dbReference>
<dbReference type="PANTHER" id="PTHR20941">
    <property type="entry name" value="FOLATE SYNTHESIS PROTEINS"/>
    <property type="match status" value="1"/>
</dbReference>